<comment type="caution">
    <text evidence="2">The sequence shown here is derived from an EMBL/GenBank/DDBJ whole genome shotgun (WGS) entry which is preliminary data.</text>
</comment>
<evidence type="ECO:0000313" key="2">
    <source>
        <dbReference type="EMBL" id="GBO10770.1"/>
    </source>
</evidence>
<proteinExistence type="predicted"/>
<organism evidence="2 3">
    <name type="scientific">Araneus ventricosus</name>
    <name type="common">Orbweaver spider</name>
    <name type="synonym">Epeira ventricosa</name>
    <dbReference type="NCBI Taxonomy" id="182803"/>
    <lineage>
        <taxon>Eukaryota</taxon>
        <taxon>Metazoa</taxon>
        <taxon>Ecdysozoa</taxon>
        <taxon>Arthropoda</taxon>
        <taxon>Chelicerata</taxon>
        <taxon>Arachnida</taxon>
        <taxon>Araneae</taxon>
        <taxon>Araneomorphae</taxon>
        <taxon>Entelegynae</taxon>
        <taxon>Araneoidea</taxon>
        <taxon>Araneidae</taxon>
        <taxon>Araneus</taxon>
    </lineage>
</organism>
<feature type="region of interest" description="Disordered" evidence="1">
    <location>
        <begin position="1"/>
        <end position="43"/>
    </location>
</feature>
<name>A0A4Y2UGM7_ARAVE</name>
<gene>
    <name evidence="2" type="ORF">AVEN_226168_1</name>
</gene>
<dbReference type="EMBL" id="BGPR01035781">
    <property type="protein sequence ID" value="GBO10770.1"/>
    <property type="molecule type" value="Genomic_DNA"/>
</dbReference>
<dbReference type="AlphaFoldDB" id="A0A4Y2UGM7"/>
<sequence length="97" mass="10885">MFPQNRKLMLSHLRRPTNQSRHGSEKSVVTEAPSQSPDAGIGSTACKDAASWHNNAAFLSAVSPVGKKRDLKTIRDFLISKALLFNHEMPSFYFVRR</sequence>
<dbReference type="Proteomes" id="UP000499080">
    <property type="component" value="Unassembled WGS sequence"/>
</dbReference>
<evidence type="ECO:0000256" key="1">
    <source>
        <dbReference type="SAM" id="MobiDB-lite"/>
    </source>
</evidence>
<keyword evidence="3" id="KW-1185">Reference proteome</keyword>
<accession>A0A4Y2UGM7</accession>
<protein>
    <submittedName>
        <fullName evidence="2">Uncharacterized protein</fullName>
    </submittedName>
</protein>
<evidence type="ECO:0000313" key="3">
    <source>
        <dbReference type="Proteomes" id="UP000499080"/>
    </source>
</evidence>
<reference evidence="2 3" key="1">
    <citation type="journal article" date="2019" name="Sci. Rep.">
        <title>Orb-weaving spider Araneus ventricosus genome elucidates the spidroin gene catalogue.</title>
        <authorList>
            <person name="Kono N."/>
            <person name="Nakamura H."/>
            <person name="Ohtoshi R."/>
            <person name="Moran D.A.P."/>
            <person name="Shinohara A."/>
            <person name="Yoshida Y."/>
            <person name="Fujiwara M."/>
            <person name="Mori M."/>
            <person name="Tomita M."/>
            <person name="Arakawa K."/>
        </authorList>
    </citation>
    <scope>NUCLEOTIDE SEQUENCE [LARGE SCALE GENOMIC DNA]</scope>
</reference>